<evidence type="ECO:0000313" key="2">
    <source>
        <dbReference type="Proteomes" id="UP000266313"/>
    </source>
</evidence>
<sequence>MDVMKIPFVAKVGIVRTEQGVLKLPFSASTKNHLDGIHASAQFTLAETSSGEALRLLFPELVGKVVPVLRESQIKFKKPATTAISAFPTVSEDAVSKFREQFEKKRRSSISVAVEIRDCDGAIISVGTFEWFVQAIEPGKAY</sequence>
<dbReference type="InterPro" id="IPR027961">
    <property type="entry name" value="DUF4442"/>
</dbReference>
<dbReference type="OrthoDB" id="196313at2"/>
<protein>
    <recommendedName>
        <fullName evidence="3">DUF4442 domain-containing protein</fullName>
    </recommendedName>
</protein>
<dbReference type="KEGG" id="mmai:sS8_0517"/>
<dbReference type="SUPFAM" id="SSF54637">
    <property type="entry name" value="Thioesterase/thiol ester dehydrase-isomerase"/>
    <property type="match status" value="1"/>
</dbReference>
<name>A0A250KLN1_9GAMM</name>
<dbReference type="EMBL" id="AP017928">
    <property type="protein sequence ID" value="BBA32482.1"/>
    <property type="molecule type" value="Genomic_DNA"/>
</dbReference>
<accession>A0A250KLN1</accession>
<dbReference type="Pfam" id="PF14539">
    <property type="entry name" value="DUF4442"/>
    <property type="match status" value="1"/>
</dbReference>
<keyword evidence="2" id="KW-1185">Reference proteome</keyword>
<gene>
    <name evidence="1" type="ORF">sS8_0517</name>
</gene>
<dbReference type="Proteomes" id="UP000266313">
    <property type="component" value="Chromosome"/>
</dbReference>
<dbReference type="AlphaFoldDB" id="A0A250KLN1"/>
<evidence type="ECO:0000313" key="1">
    <source>
        <dbReference type="EMBL" id="BBA32482.1"/>
    </source>
</evidence>
<reference evidence="1 2" key="1">
    <citation type="submission" date="2016-12" db="EMBL/GenBank/DDBJ databases">
        <title>Genome sequencing of Methylocaldum marinum.</title>
        <authorList>
            <person name="Takeuchi M."/>
            <person name="Kamagata Y."/>
            <person name="Hiraoka S."/>
            <person name="Oshima K."/>
            <person name="Hattori M."/>
            <person name="Iwasaki W."/>
        </authorList>
    </citation>
    <scope>NUCLEOTIDE SEQUENCE [LARGE SCALE GENOMIC DNA]</scope>
    <source>
        <strain evidence="1 2">S8</strain>
    </source>
</reference>
<dbReference type="Gene3D" id="3.10.129.10">
    <property type="entry name" value="Hotdog Thioesterase"/>
    <property type="match status" value="1"/>
</dbReference>
<proteinExistence type="predicted"/>
<dbReference type="RefSeq" id="WP_119628265.1">
    <property type="nucleotide sequence ID" value="NZ_AP017928.1"/>
</dbReference>
<evidence type="ECO:0008006" key="3">
    <source>
        <dbReference type="Google" id="ProtNLM"/>
    </source>
</evidence>
<dbReference type="InterPro" id="IPR029069">
    <property type="entry name" value="HotDog_dom_sf"/>
</dbReference>
<organism evidence="1 2">
    <name type="scientific">Methylocaldum marinum</name>
    <dbReference type="NCBI Taxonomy" id="1432792"/>
    <lineage>
        <taxon>Bacteria</taxon>
        <taxon>Pseudomonadati</taxon>
        <taxon>Pseudomonadota</taxon>
        <taxon>Gammaproteobacteria</taxon>
        <taxon>Methylococcales</taxon>
        <taxon>Methylococcaceae</taxon>
        <taxon>Methylocaldum</taxon>
    </lineage>
</organism>